<dbReference type="Pfam" id="PF12833">
    <property type="entry name" value="HTH_18"/>
    <property type="match status" value="1"/>
</dbReference>
<dbReference type="EMBL" id="JMQI01000026">
    <property type="protein sequence ID" value="KDN21838.1"/>
    <property type="molecule type" value="Genomic_DNA"/>
</dbReference>
<keyword evidence="6" id="KW-1185">Reference proteome</keyword>
<dbReference type="InterPro" id="IPR050204">
    <property type="entry name" value="AraC_XylS_family_regulators"/>
</dbReference>
<dbReference type="PANTHER" id="PTHR46796:SF15">
    <property type="entry name" value="BLL1074 PROTEIN"/>
    <property type="match status" value="1"/>
</dbReference>
<evidence type="ECO:0000259" key="4">
    <source>
        <dbReference type="PROSITE" id="PS01124"/>
    </source>
</evidence>
<dbReference type="RefSeq" id="WP_043779748.1">
    <property type="nucleotide sequence ID" value="NZ_JMQI01000026.1"/>
</dbReference>
<name>A0A066UC78_9PSEU</name>
<dbReference type="Proteomes" id="UP000027345">
    <property type="component" value="Unassembled WGS sequence"/>
</dbReference>
<proteinExistence type="predicted"/>
<dbReference type="SUPFAM" id="SSF46689">
    <property type="entry name" value="Homeodomain-like"/>
    <property type="match status" value="1"/>
</dbReference>
<evidence type="ECO:0000256" key="3">
    <source>
        <dbReference type="ARBA" id="ARBA00023163"/>
    </source>
</evidence>
<organism evidence="5 6">
    <name type="scientific">Amycolatopsis rifamycinica</name>
    <dbReference type="NCBI Taxonomy" id="287986"/>
    <lineage>
        <taxon>Bacteria</taxon>
        <taxon>Bacillati</taxon>
        <taxon>Actinomycetota</taxon>
        <taxon>Actinomycetes</taxon>
        <taxon>Pseudonocardiales</taxon>
        <taxon>Pseudonocardiaceae</taxon>
        <taxon>Amycolatopsis</taxon>
    </lineage>
</organism>
<keyword evidence="3" id="KW-0804">Transcription</keyword>
<dbReference type="InterPro" id="IPR018060">
    <property type="entry name" value="HTH_AraC"/>
</dbReference>
<keyword evidence="2" id="KW-0238">DNA-binding</keyword>
<reference evidence="5 6" key="1">
    <citation type="submission" date="2014-05" db="EMBL/GenBank/DDBJ databases">
        <title>Draft genome sequence of Amycolatopsis rifamycinica DSM 46095.</title>
        <authorList>
            <person name="Lal R."/>
            <person name="Saxena A."/>
            <person name="Kumari R."/>
            <person name="Mukherjee U."/>
            <person name="Singh P."/>
            <person name="Sangwan N."/>
            <person name="Mahato N.K."/>
        </authorList>
    </citation>
    <scope>NUCLEOTIDE SEQUENCE [LARGE SCALE GENOMIC DNA]</scope>
    <source>
        <strain evidence="5 6">DSM 46095</strain>
    </source>
</reference>
<gene>
    <name evidence="5" type="ORF">DV20_12975</name>
</gene>
<dbReference type="Gene3D" id="1.10.10.60">
    <property type="entry name" value="Homeodomain-like"/>
    <property type="match status" value="1"/>
</dbReference>
<dbReference type="GO" id="GO:0003700">
    <property type="term" value="F:DNA-binding transcription factor activity"/>
    <property type="evidence" value="ECO:0007669"/>
    <property type="project" value="InterPro"/>
</dbReference>
<dbReference type="AlphaFoldDB" id="A0A066UC78"/>
<dbReference type="InterPro" id="IPR009057">
    <property type="entry name" value="Homeodomain-like_sf"/>
</dbReference>
<evidence type="ECO:0000256" key="2">
    <source>
        <dbReference type="ARBA" id="ARBA00023125"/>
    </source>
</evidence>
<sequence>MANWTLVLPQRDTVRAPAERRSACPHPRLAGPVLGYVYHDFHRTDALPWRFTPLGLVTVTLDFTAPIRRVVDATHDLPVSPVLGLRDRPLEVVQSGPSRGIAVALTPPGAYALFGMPLRELANTTAGFADLLGREAELLTERLSEHPDPRLLDAFLGARLRDPATPPRPVLGAWHRLLATRGRVRIEDLAEEAGWTRQHLTNRFRAAFGFGPKTVARVVRLQHATSLAGRLPWPEIAHRCGYADQSHLNRDFRAITGCTPTEYAPPEAGNLG</sequence>
<evidence type="ECO:0000313" key="6">
    <source>
        <dbReference type="Proteomes" id="UP000027345"/>
    </source>
</evidence>
<dbReference type="OrthoDB" id="2559672at2"/>
<protein>
    <submittedName>
        <fullName evidence="5">AraC family transcriptional regulator</fullName>
    </submittedName>
</protein>
<feature type="domain" description="HTH araC/xylS-type" evidence="4">
    <location>
        <begin position="168"/>
        <end position="266"/>
    </location>
</feature>
<dbReference type="SMART" id="SM00342">
    <property type="entry name" value="HTH_ARAC"/>
    <property type="match status" value="1"/>
</dbReference>
<dbReference type="PROSITE" id="PS01124">
    <property type="entry name" value="HTH_ARAC_FAMILY_2"/>
    <property type="match status" value="1"/>
</dbReference>
<dbReference type="PANTHER" id="PTHR46796">
    <property type="entry name" value="HTH-TYPE TRANSCRIPTIONAL ACTIVATOR RHAS-RELATED"/>
    <property type="match status" value="1"/>
</dbReference>
<evidence type="ECO:0000313" key="5">
    <source>
        <dbReference type="EMBL" id="KDN21838.1"/>
    </source>
</evidence>
<evidence type="ECO:0000256" key="1">
    <source>
        <dbReference type="ARBA" id="ARBA00023015"/>
    </source>
</evidence>
<keyword evidence="1" id="KW-0805">Transcription regulation</keyword>
<dbReference type="GO" id="GO:0043565">
    <property type="term" value="F:sequence-specific DNA binding"/>
    <property type="evidence" value="ECO:0007669"/>
    <property type="project" value="InterPro"/>
</dbReference>
<accession>A0A066UC78</accession>
<comment type="caution">
    <text evidence="5">The sequence shown here is derived from an EMBL/GenBank/DDBJ whole genome shotgun (WGS) entry which is preliminary data.</text>
</comment>
<dbReference type="eggNOG" id="COG2207">
    <property type="taxonomic scope" value="Bacteria"/>
</dbReference>
<dbReference type="STRING" id="287986.DV20_12975"/>